<comment type="caution">
    <text evidence="2">The sequence shown here is derived from an EMBL/GenBank/DDBJ whole genome shotgun (WGS) entry which is preliminary data.</text>
</comment>
<proteinExistence type="predicted"/>
<dbReference type="Gene3D" id="1.20.1280.50">
    <property type="match status" value="1"/>
</dbReference>
<dbReference type="SUPFAM" id="SSF52047">
    <property type="entry name" value="RNI-like"/>
    <property type="match status" value="1"/>
</dbReference>
<dbReference type="InterPro" id="IPR032675">
    <property type="entry name" value="LRR_dom_sf"/>
</dbReference>
<feature type="region of interest" description="Disordered" evidence="1">
    <location>
        <begin position="1"/>
        <end position="21"/>
    </location>
</feature>
<dbReference type="AlphaFoldDB" id="A0AAW0AXW4"/>
<evidence type="ECO:0000313" key="3">
    <source>
        <dbReference type="Proteomes" id="UP001383192"/>
    </source>
</evidence>
<accession>A0AAW0AXW4</accession>
<dbReference type="Gene3D" id="3.80.10.10">
    <property type="entry name" value="Ribonuclease Inhibitor"/>
    <property type="match status" value="1"/>
</dbReference>
<organism evidence="2 3">
    <name type="scientific">Paramarasmius palmivorus</name>
    <dbReference type="NCBI Taxonomy" id="297713"/>
    <lineage>
        <taxon>Eukaryota</taxon>
        <taxon>Fungi</taxon>
        <taxon>Dikarya</taxon>
        <taxon>Basidiomycota</taxon>
        <taxon>Agaricomycotina</taxon>
        <taxon>Agaricomycetes</taxon>
        <taxon>Agaricomycetidae</taxon>
        <taxon>Agaricales</taxon>
        <taxon>Marasmiineae</taxon>
        <taxon>Marasmiaceae</taxon>
        <taxon>Paramarasmius</taxon>
    </lineage>
</organism>
<dbReference type="EMBL" id="JAYKXP010000235">
    <property type="protein sequence ID" value="KAK7018022.1"/>
    <property type="molecule type" value="Genomic_DNA"/>
</dbReference>
<protein>
    <recommendedName>
        <fullName evidence="4">F-box domain-containing protein</fullName>
    </recommendedName>
</protein>
<evidence type="ECO:0000313" key="2">
    <source>
        <dbReference type="EMBL" id="KAK7018022.1"/>
    </source>
</evidence>
<evidence type="ECO:0008006" key="4">
    <source>
        <dbReference type="Google" id="ProtNLM"/>
    </source>
</evidence>
<sequence>MEMPEKHPNFAGQENEQPRFEDLNPKNLPLAPIYKLPPEILLEIFTTSCDRNMLTRERFCPSLALSAVCRTWRGFMLSAPDLWSSIELIYCSSERPQNMDSYDFRRIIFRRIYLFMSRSKTTPLDLSIYIAGCSVPGVRSIWRLLAESSERWQNLRLAAPREVLLMDDLLEEVAGRLASLKYLALSEEEDDIFTPLSSAPIQFFKTCPSLDTIVLENLNPDNLVLPYHQIKSLTLQDSTVGENLWSLFPTLEEIVIRDSWYPFHPAQEHTSLSEVRKLEIISWKTDPGDNFFTPFRALTLPQLSSLHISYLNVMELDDDSRKSFDEKALTSFLTRSRCSITELVLTSAPISDVQAIRVLGLMPTLRSLHIEEYPGRPNGVPNNMIITSTFLKAISVTIETAPLAPSLSELTLVLHPSALGFNCQELVEALSSRCLRISTAVHGLSSADIGFIGPEEVNPRVIQQLSGARAEGKFGSGFHMRIRRIR</sequence>
<evidence type="ECO:0000256" key="1">
    <source>
        <dbReference type="SAM" id="MobiDB-lite"/>
    </source>
</evidence>
<reference evidence="2 3" key="1">
    <citation type="submission" date="2024-01" db="EMBL/GenBank/DDBJ databases">
        <title>A draft genome for a cacao thread blight-causing isolate of Paramarasmius palmivorus.</title>
        <authorList>
            <person name="Baruah I.K."/>
            <person name="Bukari Y."/>
            <person name="Amoako-Attah I."/>
            <person name="Meinhardt L.W."/>
            <person name="Bailey B.A."/>
            <person name="Cohen S.P."/>
        </authorList>
    </citation>
    <scope>NUCLEOTIDE SEQUENCE [LARGE SCALE GENOMIC DNA]</scope>
    <source>
        <strain evidence="2 3">GH-12</strain>
    </source>
</reference>
<name>A0AAW0AXW4_9AGAR</name>
<keyword evidence="3" id="KW-1185">Reference proteome</keyword>
<dbReference type="Proteomes" id="UP001383192">
    <property type="component" value="Unassembled WGS sequence"/>
</dbReference>
<gene>
    <name evidence="2" type="ORF">VNI00_018449</name>
</gene>